<dbReference type="NCBIfam" id="NF001268">
    <property type="entry name" value="PRK00228.1-4"/>
    <property type="match status" value="1"/>
</dbReference>
<comment type="similarity">
    <text evidence="1 2">Belongs to the UPF0301 (AlgH) family.</text>
</comment>
<dbReference type="Proteomes" id="UP000535415">
    <property type="component" value="Unassembled WGS sequence"/>
</dbReference>
<dbReference type="PANTHER" id="PTHR30327:SF1">
    <property type="entry name" value="UPF0301 PROTEIN YQGE"/>
    <property type="match status" value="1"/>
</dbReference>
<dbReference type="SUPFAM" id="SSF143456">
    <property type="entry name" value="VC0467-like"/>
    <property type="match status" value="1"/>
</dbReference>
<organism evidence="3 4">
    <name type="scientific">Yoonia ponticola</name>
    <dbReference type="NCBI Taxonomy" id="1524255"/>
    <lineage>
        <taxon>Bacteria</taxon>
        <taxon>Pseudomonadati</taxon>
        <taxon>Pseudomonadota</taxon>
        <taxon>Alphaproteobacteria</taxon>
        <taxon>Rhodobacterales</taxon>
        <taxon>Paracoccaceae</taxon>
        <taxon>Yoonia</taxon>
    </lineage>
</organism>
<comment type="caution">
    <text evidence="3">The sequence shown here is derived from an EMBL/GenBank/DDBJ whole genome shotgun (WGS) entry which is preliminary data.</text>
</comment>
<accession>A0A7W9BM77</accession>
<dbReference type="PANTHER" id="PTHR30327">
    <property type="entry name" value="UNCHARACTERIZED PROTEIN YQGE"/>
    <property type="match status" value="1"/>
</dbReference>
<reference evidence="3 4" key="1">
    <citation type="submission" date="2020-08" db="EMBL/GenBank/DDBJ databases">
        <title>Genomic Encyclopedia of Type Strains, Phase IV (KMG-IV): sequencing the most valuable type-strain genomes for metagenomic binning, comparative biology and taxonomic classification.</title>
        <authorList>
            <person name="Goeker M."/>
        </authorList>
    </citation>
    <scope>NUCLEOTIDE SEQUENCE [LARGE SCALE GENOMIC DNA]</scope>
    <source>
        <strain evidence="3 4">DSM 101064</strain>
    </source>
</reference>
<dbReference type="GO" id="GO:0005829">
    <property type="term" value="C:cytosol"/>
    <property type="evidence" value="ECO:0007669"/>
    <property type="project" value="TreeGrafter"/>
</dbReference>
<gene>
    <name evidence="3" type="ORF">FHS72_002563</name>
</gene>
<dbReference type="InterPro" id="IPR003774">
    <property type="entry name" value="AlgH-like"/>
</dbReference>
<proteinExistence type="inferred from homology"/>
<evidence type="ECO:0000256" key="2">
    <source>
        <dbReference type="HAMAP-Rule" id="MF_00758"/>
    </source>
</evidence>
<protein>
    <recommendedName>
        <fullName evidence="2">UPF0301 protein FHS72_002563</fullName>
    </recommendedName>
</protein>
<dbReference type="RefSeq" id="WP_425511120.1">
    <property type="nucleotide sequence ID" value="NZ_JACIJM010000007.1"/>
</dbReference>
<dbReference type="Gene3D" id="3.40.1740.10">
    <property type="entry name" value="VC0467-like"/>
    <property type="match status" value="1"/>
</dbReference>
<dbReference type="AlphaFoldDB" id="A0A7W9BM77"/>
<dbReference type="EMBL" id="JACIJM010000007">
    <property type="protein sequence ID" value="MBB5722927.1"/>
    <property type="molecule type" value="Genomic_DNA"/>
</dbReference>
<dbReference type="HAMAP" id="MF_00758">
    <property type="entry name" value="UPF0301"/>
    <property type="match status" value="1"/>
</dbReference>
<dbReference type="Pfam" id="PF02622">
    <property type="entry name" value="DUF179"/>
    <property type="match status" value="1"/>
</dbReference>
<sequence>MTPTNLTGKLLIAMPVMGDDRFARSVVYICAHSDDGVMGLIVNKPSPEIRFLNLLEQLDIPMGPNARKIRVHIGGPVERARGFVLHSADYTSEGGTMQVDNNFAMTATMDVIEEIAQGAGPASAMMALGYAGWGPGQLESEIARNGWLTCEADDEIVFGRANDFKWTAALKNIGVDPLLLSETSGRA</sequence>
<evidence type="ECO:0000256" key="1">
    <source>
        <dbReference type="ARBA" id="ARBA00009600"/>
    </source>
</evidence>
<evidence type="ECO:0000313" key="4">
    <source>
        <dbReference type="Proteomes" id="UP000535415"/>
    </source>
</evidence>
<keyword evidence="4" id="KW-1185">Reference proteome</keyword>
<name>A0A7W9BM77_9RHOB</name>
<evidence type="ECO:0000313" key="3">
    <source>
        <dbReference type="EMBL" id="MBB5722927.1"/>
    </source>
</evidence>